<evidence type="ECO:0000259" key="1">
    <source>
        <dbReference type="Pfam" id="PF20274"/>
    </source>
</evidence>
<dbReference type="InterPro" id="IPR046909">
    <property type="entry name" value="cREC_REC"/>
</dbReference>
<evidence type="ECO:0000313" key="2">
    <source>
        <dbReference type="EMBL" id="QIN94892.1"/>
    </source>
</evidence>
<evidence type="ECO:0000313" key="3">
    <source>
        <dbReference type="Proteomes" id="UP000500956"/>
    </source>
</evidence>
<proteinExistence type="predicted"/>
<dbReference type="Proteomes" id="UP000500956">
    <property type="component" value="Segment"/>
</dbReference>
<protein>
    <recommendedName>
        <fullName evidence="1">Cyclic-phosphate processing Receiver domain-containing protein</fullName>
    </recommendedName>
</protein>
<feature type="domain" description="Cyclic-phosphate processing Receiver" evidence="1">
    <location>
        <begin position="1"/>
        <end position="96"/>
    </location>
</feature>
<organism evidence="2 3">
    <name type="scientific">Proteus phage Privateer</name>
    <dbReference type="NCBI Taxonomy" id="2712958"/>
    <lineage>
        <taxon>Viruses</taxon>
        <taxon>Duplodnaviria</taxon>
        <taxon>Heunggongvirae</taxon>
        <taxon>Uroviricota</taxon>
        <taxon>Caudoviricetes</taxon>
        <taxon>Grimontviridae</taxon>
        <taxon>Privateervirus</taxon>
        <taxon>Privateervirus privateer</taxon>
    </lineage>
</organism>
<accession>A0A6G8R3W8</accession>
<name>A0A6G8R3W8_9CAUD</name>
<gene>
    <name evidence="2" type="ORF">CPT_Privateer_099</name>
</gene>
<dbReference type="EMBL" id="MT028297">
    <property type="protein sequence ID" value="QIN94892.1"/>
    <property type="molecule type" value="Genomic_DNA"/>
</dbReference>
<sequence>MFLWLDDIRKPPEYVLCTGKTYWANDRKSFFNCIHNHSKEIVTVSLDNDLGIEGFEGKDALYIIEELLHRDVLIRLKTIYIHSHNSSAVTNMYSAKDSFKNKYGVDIILRRY</sequence>
<keyword evidence="3" id="KW-1185">Reference proteome</keyword>
<reference evidence="2 3" key="1">
    <citation type="submission" date="2020-02" db="EMBL/GenBank/DDBJ databases">
        <title>Characterization of Proteus podophage Privateer.</title>
        <authorList>
            <person name="Corban J."/>
            <person name="Ramsey J."/>
        </authorList>
    </citation>
    <scope>NUCLEOTIDE SEQUENCE [LARGE SCALE GENOMIC DNA]</scope>
</reference>
<dbReference type="Pfam" id="PF20274">
    <property type="entry name" value="cREC_REC"/>
    <property type="match status" value="1"/>
</dbReference>